<feature type="region of interest" description="Disordered" evidence="1">
    <location>
        <begin position="794"/>
        <end position="1007"/>
    </location>
</feature>
<feature type="compositionally biased region" description="Polar residues" evidence="1">
    <location>
        <begin position="479"/>
        <end position="491"/>
    </location>
</feature>
<comment type="caution">
    <text evidence="2">The sequence shown here is derived from an EMBL/GenBank/DDBJ whole genome shotgun (WGS) entry which is preliminary data.</text>
</comment>
<feature type="region of interest" description="Disordered" evidence="1">
    <location>
        <begin position="724"/>
        <end position="750"/>
    </location>
</feature>
<feature type="compositionally biased region" description="Polar residues" evidence="1">
    <location>
        <begin position="336"/>
        <end position="347"/>
    </location>
</feature>
<protein>
    <submittedName>
        <fullName evidence="2">Uncharacterized protein</fullName>
    </submittedName>
</protein>
<feature type="compositionally biased region" description="Acidic residues" evidence="1">
    <location>
        <begin position="513"/>
        <end position="527"/>
    </location>
</feature>
<feature type="region of interest" description="Disordered" evidence="1">
    <location>
        <begin position="1"/>
        <end position="207"/>
    </location>
</feature>
<feature type="compositionally biased region" description="Pro residues" evidence="1">
    <location>
        <begin position="799"/>
        <end position="817"/>
    </location>
</feature>
<feature type="compositionally biased region" description="Polar residues" evidence="1">
    <location>
        <begin position="62"/>
        <end position="78"/>
    </location>
</feature>
<feature type="compositionally biased region" description="Basic residues" evidence="1">
    <location>
        <begin position="977"/>
        <end position="989"/>
    </location>
</feature>
<dbReference type="PANTHER" id="PTHR42068:SF1">
    <property type="entry name" value="YALI0B18964P"/>
    <property type="match status" value="1"/>
</dbReference>
<feature type="compositionally biased region" description="Polar residues" evidence="1">
    <location>
        <begin position="572"/>
        <end position="589"/>
    </location>
</feature>
<dbReference type="Proteomes" id="UP001161017">
    <property type="component" value="Unassembled WGS sequence"/>
</dbReference>
<feature type="compositionally biased region" description="Low complexity" evidence="1">
    <location>
        <begin position="85"/>
        <end position="110"/>
    </location>
</feature>
<feature type="compositionally biased region" description="Polar residues" evidence="1">
    <location>
        <begin position="913"/>
        <end position="926"/>
    </location>
</feature>
<organism evidence="2 3">
    <name type="scientific">Ramalina farinacea</name>
    <dbReference type="NCBI Taxonomy" id="258253"/>
    <lineage>
        <taxon>Eukaryota</taxon>
        <taxon>Fungi</taxon>
        <taxon>Dikarya</taxon>
        <taxon>Ascomycota</taxon>
        <taxon>Pezizomycotina</taxon>
        <taxon>Lecanoromycetes</taxon>
        <taxon>OSLEUM clade</taxon>
        <taxon>Lecanoromycetidae</taxon>
        <taxon>Lecanorales</taxon>
        <taxon>Lecanorineae</taxon>
        <taxon>Ramalinaceae</taxon>
        <taxon>Ramalina</taxon>
    </lineage>
</organism>
<sequence length="1007" mass="109118">MPIKLPKAFPRRKSSGNVLEDSEEHTGPSFRVLEQPPSNSFDSPDTLKRTSYGRPLNAELTAAQSQSRSDSNLNVSNRGSGGTHGSASSGGHDNSSCSARFSSSSTLPSSTDIAMEDKPPNKGGPPKASVSHAPESSGMASLKAAGRAFSFGRKKAEMANPVPRPRIDHAQTDGSAHYTRERAYTESSHASESTATPPKLLDTGLDFGSTDNFGRMFESFDNAKENDNKGQSALGVIEPESSRKMAPTGAYDYPGAKRTDTAAAFPVRNRPAESDMIDKTFLPKSQAMERTFSYEDGQERIDYGPPQKSKTAPLPNSVDPLPQHISANRRFPVQAPRSSTNAAQKNPTPDPASATYHDADARLVMDSISASRRLERSSSGNFQDSDDEDNPTAHLVPQFKASQGTQPSSTTSRLFGNRETPPSWLNPRDRGDVPNKSLAGIPKSPDISQEEERSMFDASPPLLARTVAPTRPRVHHLPKSQTQTKIMTPTQFERYKKEQEMNSAINQQTSREESDEDGNSDEDEDEAERNKQVVKQRRKQEAHMAVYRQQMMKMSGDQPADLSSMKLRPSLDRSSASTPNLPNRSSTIDINFDKPTNDGRPSDDEDEDVPLGVLAAHGFPSKNRPPSATGARDSRVQYKSESYPPPPASTSGASHGGKASGLPPFARNLPQDPYFGASLVNPSNRESLAYNHQGSGSVFGGPQPNVPAGGLVGVIAGEEQARAARRGSPNHQGNYGSPLPPGMTQMPGMPPGMPPMMTAQEQATAQMSEQMNQMVQMQMQWMQQMQQMMAAGMQFPPGQQLPPMGPGPSPMRLPSPMQPASGQPQRPNSSGPHATLGAPKAQPVSGRAMSMMGSTGPLQPWASQQMNNRQSVAAGGSGAGYPPSIAPSERSNVGMPSRYRPVSTAPPDEQRSQAHSRSSTMNSNTLHPGGASKDGRLSTSRERKSNLSLRPDSHSPFQKAGSDDDDDEEGWEEMKLKREKKRNLWRLNKKKDDQSTGGLEYYDYTEE</sequence>
<feature type="compositionally biased region" description="Basic and acidic residues" evidence="1">
    <location>
        <begin position="933"/>
        <end position="945"/>
    </location>
</feature>
<accession>A0AA43QTZ6</accession>
<feature type="compositionally biased region" description="Basic and acidic residues" evidence="1">
    <location>
        <begin position="591"/>
        <end position="602"/>
    </location>
</feature>
<dbReference type="EMBL" id="JAPUFD010000013">
    <property type="protein sequence ID" value="MDI1491186.1"/>
    <property type="molecule type" value="Genomic_DNA"/>
</dbReference>
<name>A0AA43QTZ6_9LECA</name>
<feature type="compositionally biased region" description="Polar residues" evidence="1">
    <location>
        <begin position="818"/>
        <end position="832"/>
    </location>
</feature>
<gene>
    <name evidence="2" type="ORF">OHK93_002393</name>
</gene>
<dbReference type="PANTHER" id="PTHR42068">
    <property type="entry name" value="YALI0B18964P"/>
    <property type="match status" value="1"/>
</dbReference>
<evidence type="ECO:0000256" key="1">
    <source>
        <dbReference type="SAM" id="MobiDB-lite"/>
    </source>
</evidence>
<reference evidence="2" key="1">
    <citation type="journal article" date="2023" name="Genome Biol. Evol.">
        <title>First Whole Genome Sequence and Flow Cytometry Genome Size Data for the Lichen-Forming Fungus Ramalina farinacea (Ascomycota).</title>
        <authorList>
            <person name="Llewellyn T."/>
            <person name="Mian S."/>
            <person name="Hill R."/>
            <person name="Leitch I.J."/>
            <person name="Gaya E."/>
        </authorList>
    </citation>
    <scope>NUCLEOTIDE SEQUENCE</scope>
    <source>
        <strain evidence="2">LIQ254RAFAR</strain>
    </source>
</reference>
<keyword evidence="3" id="KW-1185">Reference proteome</keyword>
<feature type="compositionally biased region" description="Low complexity" evidence="1">
    <location>
        <begin position="185"/>
        <end position="196"/>
    </location>
</feature>
<evidence type="ECO:0000313" key="3">
    <source>
        <dbReference type="Proteomes" id="UP001161017"/>
    </source>
</evidence>
<evidence type="ECO:0000313" key="2">
    <source>
        <dbReference type="EMBL" id="MDI1491186.1"/>
    </source>
</evidence>
<dbReference type="AlphaFoldDB" id="A0AA43QTZ6"/>
<feature type="compositionally biased region" description="Polar residues" evidence="1">
    <location>
        <begin position="852"/>
        <end position="870"/>
    </location>
</feature>
<proteinExistence type="predicted"/>
<feature type="region of interest" description="Disordered" evidence="1">
    <location>
        <begin position="236"/>
        <end position="667"/>
    </location>
</feature>
<feature type="compositionally biased region" description="Polar residues" evidence="1">
    <location>
        <begin position="400"/>
        <end position="414"/>
    </location>
</feature>